<dbReference type="InterPro" id="IPR055251">
    <property type="entry name" value="SOS1_NGEF_PH"/>
</dbReference>
<dbReference type="AlphaFoldDB" id="A0A8C4VCL6"/>
<dbReference type="PROSITE" id="PS00741">
    <property type="entry name" value="DH_1"/>
    <property type="match status" value="1"/>
</dbReference>
<keyword evidence="14" id="KW-1185">Reference proteome</keyword>
<evidence type="ECO:0000256" key="6">
    <source>
        <dbReference type="ARBA" id="ARBA00049987"/>
    </source>
</evidence>
<dbReference type="SUPFAM" id="SSF50044">
    <property type="entry name" value="SH3-domain"/>
    <property type="match status" value="1"/>
</dbReference>
<dbReference type="GO" id="GO:0005737">
    <property type="term" value="C:cytoplasm"/>
    <property type="evidence" value="ECO:0007669"/>
    <property type="project" value="UniProtKB-SubCell"/>
</dbReference>
<evidence type="ECO:0000256" key="2">
    <source>
        <dbReference type="ARBA" id="ARBA00022443"/>
    </source>
</evidence>
<dbReference type="CDD" id="cd00170">
    <property type="entry name" value="SEC14"/>
    <property type="match status" value="1"/>
</dbReference>
<keyword evidence="3" id="KW-0963">Cytoplasm</keyword>
<reference evidence="13" key="2">
    <citation type="submission" date="2025-09" db="UniProtKB">
        <authorList>
            <consortium name="Ensembl"/>
        </authorList>
    </citation>
    <scope>IDENTIFICATION</scope>
</reference>
<dbReference type="InterPro" id="IPR056466">
    <property type="entry name" value="Spectrin_DBS"/>
</dbReference>
<dbReference type="InterPro" id="IPR001251">
    <property type="entry name" value="CRAL-TRIO_dom"/>
</dbReference>
<dbReference type="SMART" id="SM00326">
    <property type="entry name" value="SH3"/>
    <property type="match status" value="1"/>
</dbReference>
<name>A0A8C4VCL6_FALTI</name>
<evidence type="ECO:0000259" key="10">
    <source>
        <dbReference type="PROSITE" id="PS50003"/>
    </source>
</evidence>
<evidence type="ECO:0000256" key="1">
    <source>
        <dbReference type="ARBA" id="ARBA00004496"/>
    </source>
</evidence>
<dbReference type="Pfam" id="PF13716">
    <property type="entry name" value="CRAL_TRIO_2"/>
    <property type="match status" value="1"/>
</dbReference>
<dbReference type="GO" id="GO:0035556">
    <property type="term" value="P:intracellular signal transduction"/>
    <property type="evidence" value="ECO:0007669"/>
    <property type="project" value="InterPro"/>
</dbReference>
<dbReference type="PROSITE" id="PS50002">
    <property type="entry name" value="SH3"/>
    <property type="match status" value="1"/>
</dbReference>
<evidence type="ECO:0000313" key="13">
    <source>
        <dbReference type="Ensembl" id="ENSFTIP00000024930.1"/>
    </source>
</evidence>
<feature type="compositionally biased region" description="Low complexity" evidence="8">
    <location>
        <begin position="829"/>
        <end position="841"/>
    </location>
</feature>
<keyword evidence="5" id="KW-0344">Guanine-nucleotide releasing factor</keyword>
<dbReference type="Proteomes" id="UP000694562">
    <property type="component" value="Unplaced"/>
</dbReference>
<evidence type="ECO:0000259" key="11">
    <source>
        <dbReference type="PROSITE" id="PS50010"/>
    </source>
</evidence>
<dbReference type="PANTHER" id="PTHR22826">
    <property type="entry name" value="RHO GUANINE EXCHANGE FACTOR-RELATED"/>
    <property type="match status" value="1"/>
</dbReference>
<dbReference type="Ensembl" id="ENSFTIT00000025983.1">
    <property type="protein sequence ID" value="ENSFTIP00000024930.1"/>
    <property type="gene ID" value="ENSFTIG00000015862.1"/>
</dbReference>
<dbReference type="SUPFAM" id="SSF50729">
    <property type="entry name" value="PH domain-like"/>
    <property type="match status" value="1"/>
</dbReference>
<dbReference type="PROSITE" id="PS50003">
    <property type="entry name" value="PH_DOMAIN"/>
    <property type="match status" value="1"/>
</dbReference>
<dbReference type="Gene3D" id="2.30.30.40">
    <property type="entry name" value="SH3 Domains"/>
    <property type="match status" value="1"/>
</dbReference>
<dbReference type="InterPro" id="IPR001331">
    <property type="entry name" value="GDS_CDC24_CS"/>
</dbReference>
<dbReference type="CDD" id="cd01227">
    <property type="entry name" value="PH_Dbs"/>
    <property type="match status" value="1"/>
</dbReference>
<dbReference type="PROSITE" id="PS50010">
    <property type="entry name" value="DH_2"/>
    <property type="match status" value="1"/>
</dbReference>
<reference evidence="13" key="1">
    <citation type="submission" date="2025-08" db="UniProtKB">
        <authorList>
            <consortium name="Ensembl"/>
        </authorList>
    </citation>
    <scope>IDENTIFICATION</scope>
</reference>
<dbReference type="Pfam" id="PF00621">
    <property type="entry name" value="RhoGEF"/>
    <property type="match status" value="1"/>
</dbReference>
<dbReference type="InterPro" id="IPR035899">
    <property type="entry name" value="DBL_dom_sf"/>
</dbReference>
<dbReference type="SMART" id="SM00150">
    <property type="entry name" value="SPEC"/>
    <property type="match status" value="1"/>
</dbReference>
<feature type="region of interest" description="Disordered" evidence="8">
    <location>
        <begin position="823"/>
        <end position="845"/>
    </location>
</feature>
<dbReference type="GO" id="GO:0005085">
    <property type="term" value="F:guanyl-nucleotide exchange factor activity"/>
    <property type="evidence" value="ECO:0007669"/>
    <property type="project" value="UniProtKB-KW"/>
</dbReference>
<dbReference type="PROSITE" id="PS50191">
    <property type="entry name" value="CRAL_TRIO"/>
    <property type="match status" value="1"/>
</dbReference>
<dbReference type="InterPro" id="IPR001452">
    <property type="entry name" value="SH3_domain"/>
</dbReference>
<dbReference type="InterPro" id="IPR000219">
    <property type="entry name" value="DH_dom"/>
</dbReference>
<evidence type="ECO:0000259" key="9">
    <source>
        <dbReference type="PROSITE" id="PS50002"/>
    </source>
</evidence>
<accession>A0A8C4VCL6</accession>
<evidence type="ECO:0000313" key="14">
    <source>
        <dbReference type="Proteomes" id="UP000694562"/>
    </source>
</evidence>
<dbReference type="InterPro" id="IPR001849">
    <property type="entry name" value="PH_domain"/>
</dbReference>
<dbReference type="InterPro" id="IPR051336">
    <property type="entry name" value="RhoGEF_Guanine_NuclExch_SF"/>
</dbReference>
<dbReference type="InterPro" id="IPR035532">
    <property type="entry name" value="DBS_SH3"/>
</dbReference>
<proteinExistence type="inferred from homology"/>
<sequence length="1097" mass="124967">GNYKTGADPLIGTPLRDAGIGFILVIDRRQDKWTSVKASILRIAASFPGNLQLVLVLRPTGFFHRALSDIAFKFNKDEFKMKVPIIMLGSVSELQGYIDKTQLTEDLGGTLDYCHSRWLSRRTAIEGFAQKVKQTAQILQSFGTELAETELPNDVQSTSSLLATHKEKKDKMKEDIRLAVEQGDDILGSISKPVTENPEYKLNQDQLDNQTTVERLLAQLHETETAFDEFWIKHEQKLEQCLRLRNFEQNFREVKAALDVVSERLTAFTDVGNSCSHVEHILKDLANFEEKSSKARMLASEGDAFIQSNHYAVDSIIPKCSELHHLCDAFITETERRRNLLNKSLELHGLLEKSMKWCDEGIYLLASQPVDKCQSQDGAESALQEIEKFLDTGADNKIKELNKIYREYAQLLTEDLKEHVQKVFQKQESMEEMFQKRQVSLKKLAAKQTRPVQPVAPRPEAFVKSPYTSPGNEMTELHQSRGGSTMDDEENLAVLRQHVINELIETERAYVEELLCVLEGYAAEMDNPLMAHLISPELQNKKDILFGNMEEIYHFHNRIFLRELENYVEYPELVGRCFLDQMEDFQIYEKYCQNKPRSESLWRQFSDSVFFQECQRKLDHKLSLDSYLLKPVQRITKYQLLLKEMLKYSKNCEGAEDLQEALTSILGILKAVNDSMHQIAITGYDGNLNELGKLLMQGSFNVWTDHKKGHSKVKDLARFKPMQRHLFLHEKAVLFCKKREENGEGYEKAPSYSYKHSLNMAAVGITENVKGDAKKFEIWYNAREEVYIIQAPTPEVKATWVNEIRKVLTSQLQACREASQHRTLEQTQSLPLPTSSCTSPSRNHIRNTKKMEERKADLASLEGYGTTVAPKYPEKGKDDTSSTSECSVLSKKRFMLHSFTNLKNQKASPTSPDKKAKRHEVVSDPTPFGLRGWAKTSHSLDASEENDGWSSAEDPLNSSDAEEEGGGRGGEMKLTPGKYTVVTDYEKGVSEEFTVKSGDLVQLIREGEDGLWYADLTGREGWIPANNLLMLIGNSKSAQSLSSSGRLFILNEMIVSLKIPVIEESCEKQQPYHIFLPFFFLSFRLSFFQNQALPPAL</sequence>
<feature type="domain" description="PH" evidence="10">
    <location>
        <begin position="687"/>
        <end position="809"/>
    </location>
</feature>
<feature type="region of interest" description="Disordered" evidence="8">
    <location>
        <begin position="461"/>
        <end position="486"/>
    </location>
</feature>
<dbReference type="SUPFAM" id="SSF46966">
    <property type="entry name" value="Spectrin repeat"/>
    <property type="match status" value="2"/>
</dbReference>
<dbReference type="SMART" id="SM00325">
    <property type="entry name" value="RhoGEF"/>
    <property type="match status" value="1"/>
</dbReference>
<dbReference type="Gene3D" id="1.20.58.60">
    <property type="match status" value="1"/>
</dbReference>
<keyword evidence="4" id="KW-0597">Phosphoprotein</keyword>
<dbReference type="PANTHER" id="PTHR22826:SF115">
    <property type="entry name" value="GUANINE NUCLEOTIDE EXCHANGE FACTOR DBS"/>
    <property type="match status" value="1"/>
</dbReference>
<evidence type="ECO:0000256" key="7">
    <source>
        <dbReference type="PROSITE-ProRule" id="PRU00192"/>
    </source>
</evidence>
<evidence type="ECO:0000256" key="4">
    <source>
        <dbReference type="ARBA" id="ARBA00022553"/>
    </source>
</evidence>
<dbReference type="SMART" id="SM00233">
    <property type="entry name" value="PH"/>
    <property type="match status" value="1"/>
</dbReference>
<feature type="compositionally biased region" description="Polar residues" evidence="8">
    <location>
        <begin position="899"/>
        <end position="911"/>
    </location>
</feature>
<dbReference type="CDD" id="cd00176">
    <property type="entry name" value="SPEC"/>
    <property type="match status" value="1"/>
</dbReference>
<dbReference type="Gene3D" id="1.20.900.10">
    <property type="entry name" value="Dbl homology (DH) domain"/>
    <property type="match status" value="1"/>
</dbReference>
<dbReference type="SUPFAM" id="SSF48065">
    <property type="entry name" value="DBL homology domain (DH-domain)"/>
    <property type="match status" value="1"/>
</dbReference>
<keyword evidence="2 7" id="KW-0728">SH3 domain</keyword>
<dbReference type="CDD" id="cd00160">
    <property type="entry name" value="RhoGEF"/>
    <property type="match status" value="1"/>
</dbReference>
<feature type="domain" description="DH" evidence="11">
    <location>
        <begin position="495"/>
        <end position="675"/>
    </location>
</feature>
<feature type="domain" description="CRAL-TRIO" evidence="12">
    <location>
        <begin position="1"/>
        <end position="115"/>
    </location>
</feature>
<dbReference type="Gene3D" id="2.30.29.30">
    <property type="entry name" value="Pleckstrin-homology domain (PH domain)/Phosphotyrosine-binding domain (PTB)"/>
    <property type="match status" value="1"/>
</dbReference>
<dbReference type="GO" id="GO:0035025">
    <property type="term" value="P:positive regulation of Rho protein signal transduction"/>
    <property type="evidence" value="ECO:0007669"/>
    <property type="project" value="TreeGrafter"/>
</dbReference>
<comment type="similarity">
    <text evidence="6">Belongs to the MCF2 family.</text>
</comment>
<dbReference type="Pfam" id="PF22697">
    <property type="entry name" value="SOS1_NGEF_PH"/>
    <property type="match status" value="1"/>
</dbReference>
<dbReference type="CDD" id="cd11857">
    <property type="entry name" value="SH3_DBS"/>
    <property type="match status" value="1"/>
</dbReference>
<dbReference type="FunFam" id="2.30.29.30:FF:000078">
    <property type="entry name" value="Guanine nucleotide exchange factor DBS"/>
    <property type="match status" value="1"/>
</dbReference>
<evidence type="ECO:0000256" key="5">
    <source>
        <dbReference type="ARBA" id="ARBA00022658"/>
    </source>
</evidence>
<evidence type="ECO:0000256" key="8">
    <source>
        <dbReference type="SAM" id="MobiDB-lite"/>
    </source>
</evidence>
<evidence type="ECO:0000256" key="3">
    <source>
        <dbReference type="ARBA" id="ARBA00022490"/>
    </source>
</evidence>
<feature type="domain" description="SH3" evidence="9">
    <location>
        <begin position="974"/>
        <end position="1033"/>
    </location>
</feature>
<dbReference type="InterPro" id="IPR036028">
    <property type="entry name" value="SH3-like_dom_sf"/>
</dbReference>
<dbReference type="Pfam" id="PF07653">
    <property type="entry name" value="SH3_2"/>
    <property type="match status" value="1"/>
</dbReference>
<dbReference type="InterPro" id="IPR011993">
    <property type="entry name" value="PH-like_dom_sf"/>
</dbReference>
<dbReference type="Pfam" id="PF23289">
    <property type="entry name" value="Spectrin_5"/>
    <property type="match status" value="1"/>
</dbReference>
<evidence type="ECO:0000259" key="12">
    <source>
        <dbReference type="PROSITE" id="PS50191"/>
    </source>
</evidence>
<dbReference type="InterPro" id="IPR035534">
    <property type="entry name" value="DBS_PH"/>
</dbReference>
<protein>
    <submittedName>
        <fullName evidence="13">MCF.2 cell line derived transforming sequence like</fullName>
    </submittedName>
</protein>
<dbReference type="InterPro" id="IPR018159">
    <property type="entry name" value="Spectrin/alpha-actinin"/>
</dbReference>
<feature type="region of interest" description="Disordered" evidence="8">
    <location>
        <begin position="899"/>
        <end position="975"/>
    </location>
</feature>
<organism evidence="13 14">
    <name type="scientific">Falco tinnunculus</name>
    <name type="common">Common kestrel</name>
    <dbReference type="NCBI Taxonomy" id="100819"/>
    <lineage>
        <taxon>Eukaryota</taxon>
        <taxon>Metazoa</taxon>
        <taxon>Chordata</taxon>
        <taxon>Craniata</taxon>
        <taxon>Vertebrata</taxon>
        <taxon>Euteleostomi</taxon>
        <taxon>Archelosauria</taxon>
        <taxon>Archosauria</taxon>
        <taxon>Dinosauria</taxon>
        <taxon>Saurischia</taxon>
        <taxon>Theropoda</taxon>
        <taxon>Coelurosauria</taxon>
        <taxon>Aves</taxon>
        <taxon>Neognathae</taxon>
        <taxon>Neoaves</taxon>
        <taxon>Telluraves</taxon>
        <taxon>Australaves</taxon>
        <taxon>Falconiformes</taxon>
        <taxon>Falconidae</taxon>
        <taxon>Falco</taxon>
    </lineage>
</organism>
<comment type="subcellular location">
    <subcellularLocation>
        <location evidence="1">Cytoplasm</location>
    </subcellularLocation>
</comment>